<dbReference type="InterPro" id="IPR002048">
    <property type="entry name" value="EF_hand_dom"/>
</dbReference>
<proteinExistence type="predicted"/>
<evidence type="ECO:0000259" key="1">
    <source>
        <dbReference type="PROSITE" id="PS50222"/>
    </source>
</evidence>
<name>A0A195BR66_9HYME</name>
<dbReference type="Proteomes" id="UP000078540">
    <property type="component" value="Unassembled WGS sequence"/>
</dbReference>
<keyword evidence="3" id="KW-1185">Reference proteome</keyword>
<gene>
    <name evidence="2" type="ORF">ALC53_02295</name>
</gene>
<dbReference type="Gene3D" id="1.10.238.10">
    <property type="entry name" value="EF-hand"/>
    <property type="match status" value="1"/>
</dbReference>
<reference evidence="2 3" key="1">
    <citation type="submission" date="2015-09" db="EMBL/GenBank/DDBJ databases">
        <title>Atta colombica WGS genome.</title>
        <authorList>
            <person name="Nygaard S."/>
            <person name="Hu H."/>
            <person name="Boomsma J."/>
            <person name="Zhang G."/>
        </authorList>
    </citation>
    <scope>NUCLEOTIDE SEQUENCE [LARGE SCALE GENOMIC DNA]</scope>
    <source>
        <strain evidence="2">Treedump-2</strain>
        <tissue evidence="2">Whole body</tissue>
    </source>
</reference>
<evidence type="ECO:0000313" key="3">
    <source>
        <dbReference type="Proteomes" id="UP000078540"/>
    </source>
</evidence>
<dbReference type="PROSITE" id="PS50222">
    <property type="entry name" value="EF_HAND_2"/>
    <property type="match status" value="1"/>
</dbReference>
<organism evidence="2 3">
    <name type="scientific">Atta colombica</name>
    <dbReference type="NCBI Taxonomy" id="520822"/>
    <lineage>
        <taxon>Eukaryota</taxon>
        <taxon>Metazoa</taxon>
        <taxon>Ecdysozoa</taxon>
        <taxon>Arthropoda</taxon>
        <taxon>Hexapoda</taxon>
        <taxon>Insecta</taxon>
        <taxon>Pterygota</taxon>
        <taxon>Neoptera</taxon>
        <taxon>Endopterygota</taxon>
        <taxon>Hymenoptera</taxon>
        <taxon>Apocrita</taxon>
        <taxon>Aculeata</taxon>
        <taxon>Formicoidea</taxon>
        <taxon>Formicidae</taxon>
        <taxon>Myrmicinae</taxon>
        <taxon>Atta</taxon>
    </lineage>
</organism>
<protein>
    <recommendedName>
        <fullName evidence="1">EF-hand domain-containing protein</fullName>
    </recommendedName>
</protein>
<evidence type="ECO:0000313" key="2">
    <source>
        <dbReference type="EMBL" id="KYM89456.1"/>
    </source>
</evidence>
<feature type="domain" description="EF-hand" evidence="1">
    <location>
        <begin position="8"/>
        <end position="27"/>
    </location>
</feature>
<dbReference type="STRING" id="520822.A0A195BR66"/>
<dbReference type="GO" id="GO:0005509">
    <property type="term" value="F:calcium ion binding"/>
    <property type="evidence" value="ECO:0007669"/>
    <property type="project" value="InterPro"/>
</dbReference>
<sequence>MSYDFSSGDGNVSFEEFVEIVSNIGSASTAAPTDQHQEEQELRDAFRTKRLGIKRRAYFLSRSRQFLAGLLRAVLSQLSSLKEARGFALGVFKRADRADFFRQRLTRDDSHFINCTLVAP</sequence>
<dbReference type="AlphaFoldDB" id="A0A195BR66"/>
<dbReference type="EMBL" id="KQ976418">
    <property type="protein sequence ID" value="KYM89456.1"/>
    <property type="molecule type" value="Genomic_DNA"/>
</dbReference>
<accession>A0A195BR66</accession>